<dbReference type="Pfam" id="PF21467">
    <property type="entry name" value="BetaGal_gal-bd"/>
    <property type="match status" value="1"/>
</dbReference>
<evidence type="ECO:0000256" key="1">
    <source>
        <dbReference type="ARBA" id="ARBA00022801"/>
    </source>
</evidence>
<dbReference type="Proteomes" id="UP001341840">
    <property type="component" value="Unassembled WGS sequence"/>
</dbReference>
<evidence type="ECO:0000313" key="5">
    <source>
        <dbReference type="Proteomes" id="UP001341840"/>
    </source>
</evidence>
<feature type="domain" description="Beta-galactosidase galactose-binding" evidence="3">
    <location>
        <begin position="1"/>
        <end position="60"/>
    </location>
</feature>
<keyword evidence="2" id="KW-0326">Glycosidase</keyword>
<organism evidence="4 5">
    <name type="scientific">Stylosanthes scabra</name>
    <dbReference type="NCBI Taxonomy" id="79078"/>
    <lineage>
        <taxon>Eukaryota</taxon>
        <taxon>Viridiplantae</taxon>
        <taxon>Streptophyta</taxon>
        <taxon>Embryophyta</taxon>
        <taxon>Tracheophyta</taxon>
        <taxon>Spermatophyta</taxon>
        <taxon>Magnoliopsida</taxon>
        <taxon>eudicotyledons</taxon>
        <taxon>Gunneridae</taxon>
        <taxon>Pentapetalae</taxon>
        <taxon>rosids</taxon>
        <taxon>fabids</taxon>
        <taxon>Fabales</taxon>
        <taxon>Fabaceae</taxon>
        <taxon>Papilionoideae</taxon>
        <taxon>50 kb inversion clade</taxon>
        <taxon>dalbergioids sensu lato</taxon>
        <taxon>Dalbergieae</taxon>
        <taxon>Pterocarpus clade</taxon>
        <taxon>Stylosanthes</taxon>
    </lineage>
</organism>
<sequence length="117" mass="12639">MGKGEIWINGQSIGRHWPGYKAGGSCGACNYAGTFTQTNYGQPSQRWYHVPRAWLRSGGNSLAVFQEWGGNPAGISLVKRTCGVHIKMLLIGTALASNLSCCLVNVAPEENLSRKTQ</sequence>
<dbReference type="Gene3D" id="2.60.120.260">
    <property type="entry name" value="Galactose-binding domain-like"/>
    <property type="match status" value="1"/>
</dbReference>
<protein>
    <recommendedName>
        <fullName evidence="3">Beta-galactosidase galactose-binding domain-containing protein</fullName>
    </recommendedName>
</protein>
<keyword evidence="5" id="KW-1185">Reference proteome</keyword>
<comment type="caution">
    <text evidence="4">The sequence shown here is derived from an EMBL/GenBank/DDBJ whole genome shotgun (WGS) entry which is preliminary data.</text>
</comment>
<dbReference type="EMBL" id="JASCZI010242010">
    <property type="protein sequence ID" value="MED6209050.1"/>
    <property type="molecule type" value="Genomic_DNA"/>
</dbReference>
<evidence type="ECO:0000256" key="2">
    <source>
        <dbReference type="ARBA" id="ARBA00023295"/>
    </source>
</evidence>
<name>A0ABU6YF68_9FABA</name>
<dbReference type="InterPro" id="IPR048913">
    <property type="entry name" value="BetaGal_gal-bd"/>
</dbReference>
<evidence type="ECO:0000259" key="3">
    <source>
        <dbReference type="Pfam" id="PF21467"/>
    </source>
</evidence>
<evidence type="ECO:0000313" key="4">
    <source>
        <dbReference type="EMBL" id="MED6209050.1"/>
    </source>
</evidence>
<dbReference type="InterPro" id="IPR008979">
    <property type="entry name" value="Galactose-bd-like_sf"/>
</dbReference>
<proteinExistence type="predicted"/>
<reference evidence="4 5" key="1">
    <citation type="journal article" date="2023" name="Plants (Basel)">
        <title>Bridging the Gap: Combining Genomics and Transcriptomics Approaches to Understand Stylosanthes scabra, an Orphan Legume from the Brazilian Caatinga.</title>
        <authorList>
            <person name="Ferreira-Neto J.R.C."/>
            <person name="da Silva M.D."/>
            <person name="Binneck E."/>
            <person name="de Melo N.F."/>
            <person name="da Silva R.H."/>
            <person name="de Melo A.L.T.M."/>
            <person name="Pandolfi V."/>
            <person name="Bustamante F.O."/>
            <person name="Brasileiro-Vidal A.C."/>
            <person name="Benko-Iseppon A.M."/>
        </authorList>
    </citation>
    <scope>NUCLEOTIDE SEQUENCE [LARGE SCALE GENOMIC DNA]</scope>
    <source>
        <tissue evidence="4">Leaves</tissue>
    </source>
</reference>
<gene>
    <name evidence="4" type="ORF">PIB30_050904</name>
</gene>
<dbReference type="SUPFAM" id="SSF49785">
    <property type="entry name" value="Galactose-binding domain-like"/>
    <property type="match status" value="1"/>
</dbReference>
<dbReference type="PANTHER" id="PTHR23421">
    <property type="entry name" value="BETA-GALACTOSIDASE RELATED"/>
    <property type="match status" value="1"/>
</dbReference>
<keyword evidence="1" id="KW-0378">Hydrolase</keyword>
<accession>A0ABU6YF68</accession>
<dbReference type="InterPro" id="IPR001944">
    <property type="entry name" value="Glycoside_Hdrlase_35"/>
</dbReference>